<keyword evidence="3" id="KW-0862">Zinc</keyword>
<dbReference type="AlphaFoldDB" id="A0A1Y2B5D5"/>
<comment type="similarity">
    <text evidence="4">Belongs to the eukaryotic/archaeal RNase P protein component 4 family.</text>
</comment>
<evidence type="ECO:0000313" key="6">
    <source>
        <dbReference type="EMBL" id="ORY29760.1"/>
    </source>
</evidence>
<evidence type="ECO:0000256" key="4">
    <source>
        <dbReference type="ARBA" id="ARBA00038402"/>
    </source>
</evidence>
<protein>
    <submittedName>
        <fullName evidence="6">RNAse P Rpr2/Rpp21/SNM1 subunit domain-domain-containing protein</fullName>
    </submittedName>
</protein>
<reference evidence="6 7" key="1">
    <citation type="submission" date="2016-07" db="EMBL/GenBank/DDBJ databases">
        <title>Pervasive Adenine N6-methylation of Active Genes in Fungi.</title>
        <authorList>
            <consortium name="DOE Joint Genome Institute"/>
            <person name="Mondo S.J."/>
            <person name="Dannebaum R.O."/>
            <person name="Kuo R.C."/>
            <person name="Labutti K."/>
            <person name="Haridas S."/>
            <person name="Kuo A."/>
            <person name="Salamov A."/>
            <person name="Ahrendt S.R."/>
            <person name="Lipzen A."/>
            <person name="Sullivan W."/>
            <person name="Andreopoulos W.B."/>
            <person name="Clum A."/>
            <person name="Lindquist E."/>
            <person name="Daum C."/>
            <person name="Ramamoorthy G.K."/>
            <person name="Gryganskyi A."/>
            <person name="Culley D."/>
            <person name="Magnuson J.K."/>
            <person name="James T.Y."/>
            <person name="O'Malley M.A."/>
            <person name="Stajich J.E."/>
            <person name="Spatafora J.W."/>
            <person name="Visel A."/>
            <person name="Grigoriev I.V."/>
        </authorList>
    </citation>
    <scope>NUCLEOTIDE SEQUENCE [LARGE SCALE GENOMIC DNA]</scope>
    <source>
        <strain evidence="6 7">68-887.2</strain>
    </source>
</reference>
<dbReference type="GO" id="GO:0008033">
    <property type="term" value="P:tRNA processing"/>
    <property type="evidence" value="ECO:0007669"/>
    <property type="project" value="UniProtKB-KW"/>
</dbReference>
<dbReference type="InterPro" id="IPR007175">
    <property type="entry name" value="Rpr2/Snm1/Rpp21"/>
</dbReference>
<dbReference type="GO" id="GO:0005655">
    <property type="term" value="C:nucleolar ribonuclease P complex"/>
    <property type="evidence" value="ECO:0007669"/>
    <property type="project" value="TreeGrafter"/>
</dbReference>
<keyword evidence="2" id="KW-0479">Metal-binding</keyword>
<dbReference type="PANTHER" id="PTHR14742">
    <property type="entry name" value="RIBONUCLEASE P SUBUNIT P21"/>
    <property type="match status" value="1"/>
</dbReference>
<dbReference type="Gene3D" id="6.20.50.20">
    <property type="match status" value="1"/>
</dbReference>
<dbReference type="GO" id="GO:0046872">
    <property type="term" value="F:metal ion binding"/>
    <property type="evidence" value="ECO:0007669"/>
    <property type="project" value="UniProtKB-KW"/>
</dbReference>
<dbReference type="OrthoDB" id="2596535at2759"/>
<organism evidence="6 7">
    <name type="scientific">Naematelia encephala</name>
    <dbReference type="NCBI Taxonomy" id="71784"/>
    <lineage>
        <taxon>Eukaryota</taxon>
        <taxon>Fungi</taxon>
        <taxon>Dikarya</taxon>
        <taxon>Basidiomycota</taxon>
        <taxon>Agaricomycotina</taxon>
        <taxon>Tremellomycetes</taxon>
        <taxon>Tremellales</taxon>
        <taxon>Naemateliaceae</taxon>
        <taxon>Naematelia</taxon>
    </lineage>
</organism>
<keyword evidence="1" id="KW-0819">tRNA processing</keyword>
<feature type="compositionally biased region" description="Basic and acidic residues" evidence="5">
    <location>
        <begin position="52"/>
        <end position="63"/>
    </location>
</feature>
<keyword evidence="7" id="KW-1185">Reference proteome</keyword>
<feature type="region of interest" description="Disordered" evidence="5">
    <location>
        <begin position="40"/>
        <end position="72"/>
    </location>
</feature>
<evidence type="ECO:0000313" key="7">
    <source>
        <dbReference type="Proteomes" id="UP000193986"/>
    </source>
</evidence>
<comment type="caution">
    <text evidence="6">The sequence shown here is derived from an EMBL/GenBank/DDBJ whole genome shotgun (WGS) entry which is preliminary data.</text>
</comment>
<evidence type="ECO:0000256" key="2">
    <source>
        <dbReference type="ARBA" id="ARBA00022723"/>
    </source>
</evidence>
<dbReference type="STRING" id="71784.A0A1Y2B5D5"/>
<name>A0A1Y2B5D5_9TREE</name>
<accession>A0A1Y2B5D5</accession>
<evidence type="ECO:0000256" key="1">
    <source>
        <dbReference type="ARBA" id="ARBA00022694"/>
    </source>
</evidence>
<dbReference type="EMBL" id="MCFC01000023">
    <property type="protein sequence ID" value="ORY29760.1"/>
    <property type="molecule type" value="Genomic_DNA"/>
</dbReference>
<dbReference type="Proteomes" id="UP000193986">
    <property type="component" value="Unassembled WGS sequence"/>
</dbReference>
<dbReference type="InParanoid" id="A0A1Y2B5D5"/>
<evidence type="ECO:0000256" key="5">
    <source>
        <dbReference type="SAM" id="MobiDB-lite"/>
    </source>
</evidence>
<gene>
    <name evidence="6" type="ORF">BCR39DRAFT_565026</name>
</gene>
<proteinExistence type="inferred from homology"/>
<sequence>MAKGKPSASKFSGPPPVINRDLLHRLNYTYQASIFLQQLGAASSSSSTSPVLDRKGKGKSKEIDAEEDEESNVDFASLARQGMQGARKMGVHNQMKLDPSLKRTVCKSCSAILVPGLTSRVRNRPNKNHFIITHHTCLTCSARLSFPSPPTSDYELGTGLDGPVRKRRRERFARNQGGKEGHKLWAGEKAVEGWGVQKEDDT</sequence>
<dbReference type="PANTHER" id="PTHR14742:SF0">
    <property type="entry name" value="RIBONUCLEASE P PROTEIN SUBUNIT P21"/>
    <property type="match status" value="1"/>
</dbReference>
<evidence type="ECO:0000256" key="3">
    <source>
        <dbReference type="ARBA" id="ARBA00022833"/>
    </source>
</evidence>
<dbReference type="Pfam" id="PF04032">
    <property type="entry name" value="Rpr2"/>
    <property type="match status" value="1"/>
</dbReference>